<protein>
    <recommendedName>
        <fullName evidence="14">ATP synthase subunit c</fullName>
    </recommendedName>
    <alternativeName>
        <fullName evidence="14">ATP synthase F(0) sector subunit c</fullName>
    </alternativeName>
    <alternativeName>
        <fullName evidence="14">F-type ATPase subunit c</fullName>
        <shortName evidence="14">F-ATPase subunit c</shortName>
    </alternativeName>
    <alternativeName>
        <fullName evidence="14">Lipid-binding protein</fullName>
    </alternativeName>
</protein>
<feature type="site" description="Reversibly protonated during proton transport" evidence="14">
    <location>
        <position position="109"/>
    </location>
</feature>
<dbReference type="CDD" id="cd18121">
    <property type="entry name" value="ATP-synt_Fo_c"/>
    <property type="match status" value="1"/>
</dbReference>
<proteinExistence type="inferred from homology"/>
<dbReference type="HAMAP" id="MF_01396">
    <property type="entry name" value="ATP_synth_c_bact"/>
    <property type="match status" value="1"/>
</dbReference>
<dbReference type="AlphaFoldDB" id="A0A9D1E543"/>
<dbReference type="GO" id="GO:0046933">
    <property type="term" value="F:proton-transporting ATP synthase activity, rotational mechanism"/>
    <property type="evidence" value="ECO:0007669"/>
    <property type="project" value="UniProtKB-UniRule"/>
</dbReference>
<keyword evidence="5 14" id="KW-0138">CF(0)</keyword>
<dbReference type="GO" id="GO:0005886">
    <property type="term" value="C:plasma membrane"/>
    <property type="evidence" value="ECO:0007669"/>
    <property type="project" value="UniProtKB-SubCell"/>
</dbReference>
<feature type="chain" id="PRO_5039327068" description="ATP synthase subunit c" evidence="15">
    <location>
        <begin position="28"/>
        <end position="126"/>
    </location>
</feature>
<dbReference type="InterPro" id="IPR020537">
    <property type="entry name" value="ATP_synth_F0_csu_DDCD_BS"/>
</dbReference>
<dbReference type="Gene3D" id="1.20.20.10">
    <property type="entry name" value="F1F0 ATP synthase subunit C"/>
    <property type="match status" value="1"/>
</dbReference>
<evidence type="ECO:0000256" key="13">
    <source>
        <dbReference type="ARBA" id="ARBA00025198"/>
    </source>
</evidence>
<dbReference type="PRINTS" id="PR00124">
    <property type="entry name" value="ATPASEC"/>
</dbReference>
<keyword evidence="3 14" id="KW-0813">Transport</keyword>
<evidence type="ECO:0000256" key="6">
    <source>
        <dbReference type="ARBA" id="ARBA00022692"/>
    </source>
</evidence>
<evidence type="ECO:0000256" key="4">
    <source>
        <dbReference type="ARBA" id="ARBA00022475"/>
    </source>
</evidence>
<evidence type="ECO:0000256" key="8">
    <source>
        <dbReference type="ARBA" id="ARBA00022989"/>
    </source>
</evidence>
<dbReference type="InterPro" id="IPR038662">
    <property type="entry name" value="ATP_synth_F0_csu_sf"/>
</dbReference>
<dbReference type="InterPro" id="IPR002379">
    <property type="entry name" value="ATPase_proteolipid_c-like_dom"/>
</dbReference>
<reference evidence="17" key="1">
    <citation type="submission" date="2020-10" db="EMBL/GenBank/DDBJ databases">
        <authorList>
            <person name="Gilroy R."/>
        </authorList>
    </citation>
    <scope>NUCLEOTIDE SEQUENCE</scope>
    <source>
        <strain evidence="17">ChiW16-3235</strain>
    </source>
</reference>
<evidence type="ECO:0000256" key="3">
    <source>
        <dbReference type="ARBA" id="ARBA00022448"/>
    </source>
</evidence>
<dbReference type="Proteomes" id="UP000823913">
    <property type="component" value="Unassembled WGS sequence"/>
</dbReference>
<keyword evidence="6 14" id="KW-0812">Transmembrane</keyword>
<dbReference type="PROSITE" id="PS00605">
    <property type="entry name" value="ATPASE_C"/>
    <property type="match status" value="1"/>
</dbReference>
<feature type="signal peptide" evidence="15">
    <location>
        <begin position="1"/>
        <end position="27"/>
    </location>
</feature>
<evidence type="ECO:0000256" key="2">
    <source>
        <dbReference type="ARBA" id="ARBA00006704"/>
    </source>
</evidence>
<evidence type="ECO:0000256" key="15">
    <source>
        <dbReference type="SAM" id="SignalP"/>
    </source>
</evidence>
<dbReference type="InterPro" id="IPR005953">
    <property type="entry name" value="ATP_synth_csu_bac/chlpt"/>
</dbReference>
<evidence type="ECO:0000259" key="16">
    <source>
        <dbReference type="Pfam" id="PF00137"/>
    </source>
</evidence>
<keyword evidence="4 14" id="KW-1003">Cell membrane</keyword>
<evidence type="ECO:0000313" key="17">
    <source>
        <dbReference type="EMBL" id="HIR66688.1"/>
    </source>
</evidence>
<dbReference type="GO" id="GO:0033177">
    <property type="term" value="C:proton-transporting two-sector ATPase complex, proton-transporting domain"/>
    <property type="evidence" value="ECO:0007669"/>
    <property type="project" value="InterPro"/>
</dbReference>
<keyword evidence="12 14" id="KW-0066">ATP synthesis</keyword>
<comment type="similarity">
    <text evidence="2 14">Belongs to the ATPase C chain family.</text>
</comment>
<evidence type="ECO:0000256" key="9">
    <source>
        <dbReference type="ARBA" id="ARBA00023065"/>
    </source>
</evidence>
<evidence type="ECO:0000256" key="12">
    <source>
        <dbReference type="ARBA" id="ARBA00023310"/>
    </source>
</evidence>
<feature type="domain" description="V-ATPase proteolipid subunit C-like" evidence="16">
    <location>
        <begin position="59"/>
        <end position="122"/>
    </location>
</feature>
<keyword evidence="11 14" id="KW-0472">Membrane</keyword>
<keyword evidence="8 14" id="KW-1133">Transmembrane helix</keyword>
<dbReference type="Pfam" id="PF00137">
    <property type="entry name" value="ATP-synt_C"/>
    <property type="match status" value="1"/>
</dbReference>
<evidence type="ECO:0000313" key="18">
    <source>
        <dbReference type="Proteomes" id="UP000823913"/>
    </source>
</evidence>
<comment type="caution">
    <text evidence="17">The sequence shown here is derived from an EMBL/GenBank/DDBJ whole genome shotgun (WGS) entry which is preliminary data.</text>
</comment>
<dbReference type="SUPFAM" id="SSF81333">
    <property type="entry name" value="F1F0 ATP synthase subunit C"/>
    <property type="match status" value="1"/>
</dbReference>
<accession>A0A9D1E543</accession>
<dbReference type="InterPro" id="IPR035921">
    <property type="entry name" value="F/V-ATP_Csub_sf"/>
</dbReference>
<dbReference type="GO" id="GO:0045259">
    <property type="term" value="C:proton-transporting ATP synthase complex"/>
    <property type="evidence" value="ECO:0007669"/>
    <property type="project" value="UniProtKB-KW"/>
</dbReference>
<name>A0A9D1E543_9FIRM</name>
<organism evidence="17 18">
    <name type="scientific">Candidatus Coproplasma avicola</name>
    <dbReference type="NCBI Taxonomy" id="2840744"/>
    <lineage>
        <taxon>Bacteria</taxon>
        <taxon>Bacillati</taxon>
        <taxon>Bacillota</taxon>
        <taxon>Clostridia</taxon>
        <taxon>Eubacteriales</taxon>
        <taxon>Candidatus Coproplasma</taxon>
    </lineage>
</organism>
<keyword evidence="7 14" id="KW-0375">Hydrogen ion transport</keyword>
<evidence type="ECO:0000256" key="7">
    <source>
        <dbReference type="ARBA" id="ARBA00022781"/>
    </source>
</evidence>
<keyword evidence="9 14" id="KW-0406">Ion transport</keyword>
<keyword evidence="15" id="KW-0732">Signal</keyword>
<evidence type="ECO:0000256" key="14">
    <source>
        <dbReference type="HAMAP-Rule" id="MF_01396"/>
    </source>
</evidence>
<dbReference type="EMBL" id="DVHK01000035">
    <property type="protein sequence ID" value="HIR66688.1"/>
    <property type="molecule type" value="Genomic_DNA"/>
</dbReference>
<evidence type="ECO:0000256" key="5">
    <source>
        <dbReference type="ARBA" id="ARBA00022547"/>
    </source>
</evidence>
<reference evidence="17" key="2">
    <citation type="journal article" date="2021" name="PeerJ">
        <title>Extensive microbial diversity within the chicken gut microbiome revealed by metagenomics and culture.</title>
        <authorList>
            <person name="Gilroy R."/>
            <person name="Ravi A."/>
            <person name="Getino M."/>
            <person name="Pursley I."/>
            <person name="Horton D.L."/>
            <person name="Alikhan N.F."/>
            <person name="Baker D."/>
            <person name="Gharbi K."/>
            <person name="Hall N."/>
            <person name="Watson M."/>
            <person name="Adriaenssens E.M."/>
            <person name="Foster-Nyarko E."/>
            <person name="Jarju S."/>
            <person name="Secka A."/>
            <person name="Antonio M."/>
            <person name="Oren A."/>
            <person name="Chaudhuri R.R."/>
            <person name="La Ragione R."/>
            <person name="Hildebrand F."/>
            <person name="Pallen M.J."/>
        </authorList>
    </citation>
    <scope>NUCLEOTIDE SEQUENCE</scope>
    <source>
        <strain evidence="17">ChiW16-3235</strain>
    </source>
</reference>
<dbReference type="FunFam" id="1.20.20.10:FF:000002">
    <property type="entry name" value="ATP synthase subunit c"/>
    <property type="match status" value="1"/>
</dbReference>
<comment type="function">
    <text evidence="14">Key component of the F(0) channel; it plays a direct role in translocation across the membrane. A homomeric c-ring of between 10-14 subunits forms the central stalk rotor element with the F(1) delta and epsilon subunits.</text>
</comment>
<gene>
    <name evidence="14 17" type="primary">atpE</name>
    <name evidence="17" type="ORF">IAB94_01425</name>
</gene>
<feature type="transmembrane region" description="Helical" evidence="14">
    <location>
        <begin position="100"/>
        <end position="125"/>
    </location>
</feature>
<evidence type="ECO:0000256" key="11">
    <source>
        <dbReference type="ARBA" id="ARBA00023136"/>
    </source>
</evidence>
<sequence>MKLAKKSLVVVLALAFAAAIVAILSYAAGGNAIALAAEVGDGADAAGQAASAGISLTAVGAAVAIGLASLGGAIAMGMAIAKAMEGIARQPEADGKIRSVLMLGLVFIETVVIYALIVAILIMFVV</sequence>
<dbReference type="NCBIfam" id="TIGR01260">
    <property type="entry name" value="ATP_synt_c"/>
    <property type="match status" value="1"/>
</dbReference>
<comment type="subcellular location">
    <subcellularLocation>
        <location evidence="1 14">Cell membrane</location>
        <topology evidence="1 14">Multi-pass membrane protein</topology>
    </subcellularLocation>
</comment>
<keyword evidence="10 14" id="KW-0446">Lipid-binding</keyword>
<evidence type="ECO:0000256" key="10">
    <source>
        <dbReference type="ARBA" id="ARBA00023121"/>
    </source>
</evidence>
<dbReference type="GO" id="GO:0008289">
    <property type="term" value="F:lipid binding"/>
    <property type="evidence" value="ECO:0007669"/>
    <property type="project" value="UniProtKB-KW"/>
</dbReference>
<comment type="function">
    <text evidence="13 14">F(1)F(0) ATP synthase produces ATP from ADP in the presence of a proton or sodium gradient. F-type ATPases consist of two structural domains, F(1) containing the extramembraneous catalytic core and F(0) containing the membrane proton channel, linked together by a central stalk and a peripheral stalk. During catalysis, ATP synthesis in the catalytic domain of F(1) is coupled via a rotary mechanism of the central stalk subunits to proton translocation.</text>
</comment>
<feature type="transmembrane region" description="Helical" evidence="14">
    <location>
        <begin position="52"/>
        <end position="80"/>
    </location>
</feature>
<evidence type="ECO:0000256" key="1">
    <source>
        <dbReference type="ARBA" id="ARBA00004651"/>
    </source>
</evidence>
<dbReference type="InterPro" id="IPR000454">
    <property type="entry name" value="ATP_synth_F0_csu"/>
</dbReference>